<proteinExistence type="predicted"/>
<protein>
    <submittedName>
        <fullName evidence="2">Uncharacterized protein</fullName>
    </submittedName>
</protein>
<name>A0ABN2JKD3_9MICO</name>
<dbReference type="PROSITE" id="PS51318">
    <property type="entry name" value="TAT"/>
    <property type="match status" value="1"/>
</dbReference>
<organism evidence="2 3">
    <name type="scientific">Isoptericola hypogeus</name>
    <dbReference type="NCBI Taxonomy" id="300179"/>
    <lineage>
        <taxon>Bacteria</taxon>
        <taxon>Bacillati</taxon>
        <taxon>Actinomycetota</taxon>
        <taxon>Actinomycetes</taxon>
        <taxon>Micrococcales</taxon>
        <taxon>Promicromonosporaceae</taxon>
        <taxon>Isoptericola</taxon>
    </lineage>
</organism>
<dbReference type="PANTHER" id="PTHR36220">
    <property type="entry name" value="UNNAMED PRODUCT"/>
    <property type="match status" value="1"/>
</dbReference>
<evidence type="ECO:0000313" key="2">
    <source>
        <dbReference type="EMBL" id="GAA1730321.1"/>
    </source>
</evidence>
<evidence type="ECO:0000256" key="1">
    <source>
        <dbReference type="SAM" id="MobiDB-lite"/>
    </source>
</evidence>
<dbReference type="Proteomes" id="UP001501138">
    <property type="component" value="Unassembled WGS sequence"/>
</dbReference>
<dbReference type="InterPro" id="IPR028994">
    <property type="entry name" value="Integrin_alpha_N"/>
</dbReference>
<dbReference type="RefSeq" id="WP_344249000.1">
    <property type="nucleotide sequence ID" value="NZ_BAAAPM010000005.1"/>
</dbReference>
<gene>
    <name evidence="2" type="ORF">GCM10009809_27310</name>
</gene>
<sequence>MSDHDARRARNRTGANGTHRDRRRRSVRRAAGLALAAATAVGAGIAVAPPAAAEPECLHPSYDFDQDGEVDSVVGAPADGSVEVRFGTLGEPRTEVLTGDWGFGTAVTQLTSYEEEGDDELCSQLVVGSPYEDVPGKPAAGAVYVYYYDLVAEEFVLRGRYTADSPGVPGVAQAGAEFGASLASSASDVEVIDPRPRPLRVGSPGQDVDGARDAGRVTSFTLGARDDTPRDGELLSLATPGAAGDPTPHAALGRAISERAGLVAVGIPRHRVRGVENAGAVLLWLTDREPDGLYLINQGTPGMPGTPEQGDRFGTAVHVMGSALGPYNLVVGVPREDVDGRADAGSVAVGRVERFSEAPVRAFSGWNQNSPGMRGSAEAGDRFGTAVSSMFLDRWRAVVGVPDEDLGSAADAGMVQVVGTDAAWTQSTAGVPGAAEAGDRFGARLSPDPWVRHDNVPQVGVPGEDGATGGVLSRLPISPSAPGPEFWRGPVPGARYGLAVAP</sequence>
<feature type="region of interest" description="Disordered" evidence="1">
    <location>
        <begin position="1"/>
        <end position="28"/>
    </location>
</feature>
<dbReference type="EMBL" id="BAAAPM010000005">
    <property type="protein sequence ID" value="GAA1730321.1"/>
    <property type="molecule type" value="Genomic_DNA"/>
</dbReference>
<dbReference type="SUPFAM" id="SSF69318">
    <property type="entry name" value="Integrin alpha N-terminal domain"/>
    <property type="match status" value="1"/>
</dbReference>
<keyword evidence="3" id="KW-1185">Reference proteome</keyword>
<dbReference type="PANTHER" id="PTHR36220:SF1">
    <property type="entry name" value="GAMMA TUBULIN COMPLEX COMPONENT C-TERMINAL DOMAIN-CONTAINING PROTEIN"/>
    <property type="match status" value="1"/>
</dbReference>
<accession>A0ABN2JKD3</accession>
<evidence type="ECO:0000313" key="3">
    <source>
        <dbReference type="Proteomes" id="UP001501138"/>
    </source>
</evidence>
<comment type="caution">
    <text evidence="2">The sequence shown here is derived from an EMBL/GenBank/DDBJ whole genome shotgun (WGS) entry which is preliminary data.</text>
</comment>
<reference evidence="2 3" key="1">
    <citation type="journal article" date="2019" name="Int. J. Syst. Evol. Microbiol.">
        <title>The Global Catalogue of Microorganisms (GCM) 10K type strain sequencing project: providing services to taxonomists for standard genome sequencing and annotation.</title>
        <authorList>
            <consortium name="The Broad Institute Genomics Platform"/>
            <consortium name="The Broad Institute Genome Sequencing Center for Infectious Disease"/>
            <person name="Wu L."/>
            <person name="Ma J."/>
        </authorList>
    </citation>
    <scope>NUCLEOTIDE SEQUENCE [LARGE SCALE GENOMIC DNA]</scope>
    <source>
        <strain evidence="2 3">JCM 15589</strain>
    </source>
</reference>
<dbReference type="InterPro" id="IPR006311">
    <property type="entry name" value="TAT_signal"/>
</dbReference>
<dbReference type="Gene3D" id="2.130.10.130">
    <property type="entry name" value="Integrin alpha, N-terminal"/>
    <property type="match status" value="1"/>
</dbReference>